<feature type="transmembrane region" description="Helical" evidence="14">
    <location>
        <begin position="451"/>
        <end position="469"/>
    </location>
</feature>
<evidence type="ECO:0000256" key="5">
    <source>
        <dbReference type="ARBA" id="ARBA00022692"/>
    </source>
</evidence>
<evidence type="ECO:0000313" key="15">
    <source>
        <dbReference type="EMBL" id="MDT8902459.1"/>
    </source>
</evidence>
<feature type="transmembrane region" description="Helical" evidence="14">
    <location>
        <begin position="357"/>
        <end position="378"/>
    </location>
</feature>
<keyword evidence="4" id="KW-1003">Cell membrane</keyword>
<dbReference type="CDD" id="cd10322">
    <property type="entry name" value="SLC5sbd"/>
    <property type="match status" value="1"/>
</dbReference>
<keyword evidence="9" id="KW-0406">Ion transport</keyword>
<feature type="transmembrane region" description="Helical" evidence="14">
    <location>
        <begin position="310"/>
        <end position="327"/>
    </location>
</feature>
<gene>
    <name evidence="15" type="ORF">Q4T40_14510</name>
</gene>
<dbReference type="InterPro" id="IPR001734">
    <property type="entry name" value="Na/solute_symporter"/>
</dbReference>
<evidence type="ECO:0000256" key="14">
    <source>
        <dbReference type="SAM" id="Phobius"/>
    </source>
</evidence>
<dbReference type="RefSeq" id="WP_413780939.1">
    <property type="nucleotide sequence ID" value="NZ_JAUOZS010000001.1"/>
</dbReference>
<dbReference type="EMBL" id="JAUOZS010000001">
    <property type="protein sequence ID" value="MDT8902459.1"/>
    <property type="molecule type" value="Genomic_DNA"/>
</dbReference>
<comment type="caution">
    <text evidence="15">The sequence shown here is derived from an EMBL/GenBank/DDBJ whole genome shotgun (WGS) entry which is preliminary data.</text>
</comment>
<feature type="transmembrane region" description="Helical" evidence="14">
    <location>
        <begin position="183"/>
        <end position="201"/>
    </location>
</feature>
<evidence type="ECO:0000256" key="8">
    <source>
        <dbReference type="ARBA" id="ARBA00023053"/>
    </source>
</evidence>
<evidence type="ECO:0000256" key="12">
    <source>
        <dbReference type="ARBA" id="ARBA00033708"/>
    </source>
</evidence>
<dbReference type="PANTHER" id="PTHR48086">
    <property type="entry name" value="SODIUM/PROLINE SYMPORTER-RELATED"/>
    <property type="match status" value="1"/>
</dbReference>
<keyword evidence="16" id="KW-1185">Reference proteome</keyword>
<keyword evidence="8" id="KW-0915">Sodium</keyword>
<dbReference type="Proteomes" id="UP001254848">
    <property type="component" value="Unassembled WGS sequence"/>
</dbReference>
<dbReference type="InterPro" id="IPR038377">
    <property type="entry name" value="Na/Glc_symporter_sf"/>
</dbReference>
<comment type="similarity">
    <text evidence="2 13">Belongs to the sodium:solute symporter (SSF) (TC 2.A.21) family.</text>
</comment>
<sequence length="482" mass="51580">MDLGTTLWTITIIMCACFLWISWRVQGKAGESFSQYAIGGGNFPLYLILFTEFATIMGVGNFVGHAGRGYSMGLPWMSFILGEQGSKILFALLFAGIAGRFTYNTVAEMADDLFVRDKWTRAIAAILACCIMIAWVGGQGKAFGAIFNIATGASPTPIILLFSAVFIVYTALGGIHSVVWTDLFQGVLVLILGTAFYFYAFEPVHWSLAELGSRLTAMGKGELWSFNKVEPMTMVVKFVTATVGVLSAQIYWQRCFAAKSASTARTGLLISGTGALIMVLGTCLVGMVVLTLNPNLKPDDAIPWMLTKYMPMWLSAMVFTLILAAGMSSADSNLNAATVLIVNDLIKPFRPDLDDQALVKLAKGLTVVVGVFACWAALQASTILGLFSKAYAMAGGGLVPLLLVGFLWRERSDEPLQMGRKNCKVTPWGARVGLIAGSVLTQVTALGPNAVLIALVTAVILIVVVSMLTRGAGKDAPQSISN</sequence>
<keyword evidence="7 14" id="KW-1133">Transmembrane helix</keyword>
<reference evidence="15 16" key="1">
    <citation type="submission" date="2023-07" db="EMBL/GenBank/DDBJ databases">
        <title>The novel representative of Negativicutes class, Anaeroselena agilis gen. nov. sp. nov.</title>
        <authorList>
            <person name="Prokofeva M.I."/>
            <person name="Elcheninov A.G."/>
            <person name="Klyukina A."/>
            <person name="Kublanov I.V."/>
            <person name="Frolov E.N."/>
            <person name="Podosokorskaya O.A."/>
        </authorList>
    </citation>
    <scope>NUCLEOTIDE SEQUENCE [LARGE SCALE GENOMIC DNA]</scope>
    <source>
        <strain evidence="15 16">4137-cl</strain>
    </source>
</reference>
<evidence type="ECO:0000256" key="9">
    <source>
        <dbReference type="ARBA" id="ARBA00023065"/>
    </source>
</evidence>
<protein>
    <submittedName>
        <fullName evidence="15">Sodium:solute symporter family protein</fullName>
    </submittedName>
</protein>
<evidence type="ECO:0000256" key="6">
    <source>
        <dbReference type="ARBA" id="ARBA00022847"/>
    </source>
</evidence>
<evidence type="ECO:0000256" key="13">
    <source>
        <dbReference type="RuleBase" id="RU362091"/>
    </source>
</evidence>
<keyword evidence="11" id="KW-0739">Sodium transport</keyword>
<dbReference type="PROSITE" id="PS50283">
    <property type="entry name" value="NA_SOLUT_SYMP_3"/>
    <property type="match status" value="1"/>
</dbReference>
<dbReference type="Gene3D" id="1.20.1730.10">
    <property type="entry name" value="Sodium/glucose cotransporter"/>
    <property type="match status" value="1"/>
</dbReference>
<comment type="subcellular location">
    <subcellularLocation>
        <location evidence="1">Cell membrane</location>
        <topology evidence="1">Multi-pass membrane protein</topology>
    </subcellularLocation>
</comment>
<evidence type="ECO:0000313" key="16">
    <source>
        <dbReference type="Proteomes" id="UP001254848"/>
    </source>
</evidence>
<evidence type="ECO:0000256" key="1">
    <source>
        <dbReference type="ARBA" id="ARBA00004651"/>
    </source>
</evidence>
<keyword evidence="5 14" id="KW-0812">Transmembrane</keyword>
<evidence type="ECO:0000256" key="3">
    <source>
        <dbReference type="ARBA" id="ARBA00022448"/>
    </source>
</evidence>
<feature type="transmembrane region" description="Helical" evidence="14">
    <location>
        <begin position="76"/>
        <end position="98"/>
    </location>
</feature>
<evidence type="ECO:0000256" key="2">
    <source>
        <dbReference type="ARBA" id="ARBA00006434"/>
    </source>
</evidence>
<keyword evidence="6" id="KW-0769">Symport</keyword>
<name>A0ABU3P085_9FIRM</name>
<feature type="transmembrane region" description="Helical" evidence="14">
    <location>
        <begin position="428"/>
        <end position="445"/>
    </location>
</feature>
<evidence type="ECO:0000256" key="10">
    <source>
        <dbReference type="ARBA" id="ARBA00023136"/>
    </source>
</evidence>
<feature type="transmembrane region" description="Helical" evidence="14">
    <location>
        <begin position="158"/>
        <end position="176"/>
    </location>
</feature>
<keyword evidence="3" id="KW-0813">Transport</keyword>
<dbReference type="InterPro" id="IPR050277">
    <property type="entry name" value="Sodium:Solute_Symporter"/>
</dbReference>
<feature type="transmembrane region" description="Helical" evidence="14">
    <location>
        <begin position="6"/>
        <end position="23"/>
    </location>
</feature>
<evidence type="ECO:0000256" key="4">
    <source>
        <dbReference type="ARBA" id="ARBA00022475"/>
    </source>
</evidence>
<dbReference type="Pfam" id="PF00474">
    <property type="entry name" value="SSF"/>
    <property type="match status" value="1"/>
</dbReference>
<comment type="catalytic activity">
    <reaction evidence="12">
        <text>L-proline(in) + Na(+)(in) = L-proline(out) + Na(+)(out)</text>
        <dbReference type="Rhea" id="RHEA:28967"/>
        <dbReference type="ChEBI" id="CHEBI:29101"/>
        <dbReference type="ChEBI" id="CHEBI:60039"/>
    </reaction>
</comment>
<feature type="transmembrane region" description="Helical" evidence="14">
    <location>
        <begin position="43"/>
        <end position="64"/>
    </location>
</feature>
<proteinExistence type="inferred from homology"/>
<evidence type="ECO:0000256" key="7">
    <source>
        <dbReference type="ARBA" id="ARBA00022989"/>
    </source>
</evidence>
<feature type="transmembrane region" description="Helical" evidence="14">
    <location>
        <begin position="264"/>
        <end position="290"/>
    </location>
</feature>
<feature type="transmembrane region" description="Helical" evidence="14">
    <location>
        <begin position="234"/>
        <end position="252"/>
    </location>
</feature>
<evidence type="ECO:0000256" key="11">
    <source>
        <dbReference type="ARBA" id="ARBA00023201"/>
    </source>
</evidence>
<dbReference type="PANTHER" id="PTHR48086:SF3">
    <property type="entry name" value="SODIUM_PROLINE SYMPORTER"/>
    <property type="match status" value="1"/>
</dbReference>
<feature type="transmembrane region" description="Helical" evidence="14">
    <location>
        <begin position="390"/>
        <end position="408"/>
    </location>
</feature>
<feature type="transmembrane region" description="Helical" evidence="14">
    <location>
        <begin position="119"/>
        <end position="138"/>
    </location>
</feature>
<accession>A0ABU3P085</accession>
<organism evidence="15 16">
    <name type="scientific">Anaeroselena agilis</name>
    <dbReference type="NCBI Taxonomy" id="3063788"/>
    <lineage>
        <taxon>Bacteria</taxon>
        <taxon>Bacillati</taxon>
        <taxon>Bacillota</taxon>
        <taxon>Negativicutes</taxon>
        <taxon>Acetonemataceae</taxon>
        <taxon>Anaeroselena</taxon>
    </lineage>
</organism>
<keyword evidence="10 14" id="KW-0472">Membrane</keyword>